<accession>A0A914GU90</accession>
<proteinExistence type="predicted"/>
<evidence type="ECO:0000313" key="2">
    <source>
        <dbReference type="Proteomes" id="UP000887572"/>
    </source>
</evidence>
<protein>
    <submittedName>
        <fullName evidence="3">Uncharacterized protein</fullName>
    </submittedName>
</protein>
<evidence type="ECO:0000313" key="3">
    <source>
        <dbReference type="WBParaSite" id="Gr19_v10_g10834.t1"/>
    </source>
</evidence>
<sequence length="129" mass="14879">MRLRIHPRLFLMLPLLAMASSRGTNITVAARIGGKRSFVRDVVEQPIKHLVNAGTRKRIEQTLYSNLTLAKNAIAVGGSVSLIPELSQLDAALADTDTCAVAKHRHRHWHWDLHWNRHRHWHRHFYETL</sequence>
<organism evidence="2 3">
    <name type="scientific">Globodera rostochiensis</name>
    <name type="common">Golden nematode worm</name>
    <name type="synonym">Heterodera rostochiensis</name>
    <dbReference type="NCBI Taxonomy" id="31243"/>
    <lineage>
        <taxon>Eukaryota</taxon>
        <taxon>Metazoa</taxon>
        <taxon>Ecdysozoa</taxon>
        <taxon>Nematoda</taxon>
        <taxon>Chromadorea</taxon>
        <taxon>Rhabditida</taxon>
        <taxon>Tylenchina</taxon>
        <taxon>Tylenchomorpha</taxon>
        <taxon>Tylenchoidea</taxon>
        <taxon>Heteroderidae</taxon>
        <taxon>Heteroderinae</taxon>
        <taxon>Globodera</taxon>
    </lineage>
</organism>
<feature type="signal peptide" evidence="1">
    <location>
        <begin position="1"/>
        <end position="23"/>
    </location>
</feature>
<keyword evidence="1" id="KW-0732">Signal</keyword>
<name>A0A914GU90_GLORO</name>
<evidence type="ECO:0000256" key="1">
    <source>
        <dbReference type="SAM" id="SignalP"/>
    </source>
</evidence>
<reference evidence="3" key="1">
    <citation type="submission" date="2022-11" db="UniProtKB">
        <authorList>
            <consortium name="WormBaseParasite"/>
        </authorList>
    </citation>
    <scope>IDENTIFICATION</scope>
</reference>
<dbReference type="Proteomes" id="UP000887572">
    <property type="component" value="Unplaced"/>
</dbReference>
<feature type="chain" id="PRO_5036695926" evidence="1">
    <location>
        <begin position="24"/>
        <end position="129"/>
    </location>
</feature>
<dbReference type="AlphaFoldDB" id="A0A914GU90"/>
<keyword evidence="2" id="KW-1185">Reference proteome</keyword>
<dbReference type="WBParaSite" id="Gr19_v10_g10834.t1">
    <property type="protein sequence ID" value="Gr19_v10_g10834.t1"/>
    <property type="gene ID" value="Gr19_v10_g10834"/>
</dbReference>